<evidence type="ECO:0000256" key="1">
    <source>
        <dbReference type="SAM" id="Phobius"/>
    </source>
</evidence>
<feature type="transmembrane region" description="Helical" evidence="1">
    <location>
        <begin position="75"/>
        <end position="96"/>
    </location>
</feature>
<dbReference type="EMBL" id="FNQE01000022">
    <property type="protein sequence ID" value="SDZ16008.1"/>
    <property type="molecule type" value="Genomic_DNA"/>
</dbReference>
<evidence type="ECO:0000313" key="3">
    <source>
        <dbReference type="Proteomes" id="UP000198625"/>
    </source>
</evidence>
<feature type="transmembrane region" description="Helical" evidence="1">
    <location>
        <begin position="108"/>
        <end position="128"/>
    </location>
</feature>
<keyword evidence="1" id="KW-0812">Transmembrane</keyword>
<dbReference type="STRING" id="415015.SAMN05660462_02054"/>
<feature type="transmembrane region" description="Helical" evidence="1">
    <location>
        <begin position="21"/>
        <end position="41"/>
    </location>
</feature>
<proteinExistence type="predicted"/>
<protein>
    <submittedName>
        <fullName evidence="2">Putative membrane protein, TIGR04086 family</fullName>
    </submittedName>
</protein>
<keyword evidence="1" id="KW-1133">Transmembrane helix</keyword>
<reference evidence="2 3" key="1">
    <citation type="submission" date="2016-10" db="EMBL/GenBank/DDBJ databases">
        <authorList>
            <person name="de Groot N.N."/>
        </authorList>
    </citation>
    <scope>NUCLEOTIDE SEQUENCE [LARGE SCALE GENOMIC DNA]</scope>
    <source>
        <strain evidence="2 3">DSM 21650</strain>
    </source>
</reference>
<dbReference type="RefSeq" id="WP_091730745.1">
    <property type="nucleotide sequence ID" value="NZ_FNQE01000022.1"/>
</dbReference>
<name>A0A1H3QSN6_9FIRM</name>
<dbReference type="Proteomes" id="UP000198625">
    <property type="component" value="Unassembled WGS sequence"/>
</dbReference>
<organism evidence="2 3">
    <name type="scientific">Proteiniborus ethanoligenes</name>
    <dbReference type="NCBI Taxonomy" id="415015"/>
    <lineage>
        <taxon>Bacteria</taxon>
        <taxon>Bacillati</taxon>
        <taxon>Bacillota</taxon>
        <taxon>Clostridia</taxon>
        <taxon>Eubacteriales</taxon>
        <taxon>Proteiniborus</taxon>
    </lineage>
</organism>
<dbReference type="OrthoDB" id="2086722at2"/>
<sequence>MVYNKKLNSSGYIIDIIKGTILGLIVTIILMLLFTILLTYSKLSEELIPLINSIIMILGITTGSIFTSRKAYRNGWISGGLIGVTYFLIIFLLSVIFIKDFTLDKYTFLKGMIALVIGTIGGMIGINIK</sequence>
<gene>
    <name evidence="2" type="ORF">SAMN05660462_02054</name>
</gene>
<keyword evidence="3" id="KW-1185">Reference proteome</keyword>
<dbReference type="AlphaFoldDB" id="A0A1H3QSN6"/>
<evidence type="ECO:0000313" key="2">
    <source>
        <dbReference type="EMBL" id="SDZ16008.1"/>
    </source>
</evidence>
<accession>A0A1H3QSN6</accession>
<dbReference type="Pfam" id="PF12670">
    <property type="entry name" value="DUF3792"/>
    <property type="match status" value="1"/>
</dbReference>
<dbReference type="InterPro" id="IPR023804">
    <property type="entry name" value="DUF3792_TM"/>
</dbReference>
<keyword evidence="1" id="KW-0472">Membrane</keyword>
<feature type="transmembrane region" description="Helical" evidence="1">
    <location>
        <begin position="47"/>
        <end position="68"/>
    </location>
</feature>
<dbReference type="NCBIfam" id="TIGR04086">
    <property type="entry name" value="TIGR04086_membr"/>
    <property type="match status" value="1"/>
</dbReference>